<dbReference type="InterPro" id="IPR006016">
    <property type="entry name" value="UspA"/>
</dbReference>
<dbReference type="EMBL" id="QCZH01000030">
    <property type="protein sequence ID" value="PWA05995.1"/>
    <property type="molecule type" value="Genomic_DNA"/>
</dbReference>
<evidence type="ECO:0000313" key="3">
    <source>
        <dbReference type="EMBL" id="PWA05995.1"/>
    </source>
</evidence>
<comment type="caution">
    <text evidence="3">The sequence shown here is derived from an EMBL/GenBank/DDBJ whole genome shotgun (WGS) entry which is preliminary data.</text>
</comment>
<dbReference type="PANTHER" id="PTHR46268">
    <property type="entry name" value="STRESS RESPONSE PROTEIN NHAX"/>
    <property type="match status" value="1"/>
</dbReference>
<keyword evidence="4" id="KW-1185">Reference proteome</keyword>
<evidence type="ECO:0000259" key="2">
    <source>
        <dbReference type="Pfam" id="PF00582"/>
    </source>
</evidence>
<name>A0A2U1JLW3_9FLAO</name>
<reference evidence="3 4" key="1">
    <citation type="submission" date="2018-04" db="EMBL/GenBank/DDBJ databases">
        <title>Flavobacterium sp. nov., isolated from glacier ice.</title>
        <authorList>
            <person name="Liu Q."/>
            <person name="Xin Y.-H."/>
        </authorList>
    </citation>
    <scope>NUCLEOTIDE SEQUENCE [LARGE SCALE GENOMIC DNA]</scope>
    <source>
        <strain evidence="3 4">LB2P30</strain>
    </source>
</reference>
<evidence type="ECO:0000313" key="4">
    <source>
        <dbReference type="Proteomes" id="UP000245618"/>
    </source>
</evidence>
<dbReference type="CDD" id="cd00293">
    <property type="entry name" value="USP-like"/>
    <property type="match status" value="1"/>
</dbReference>
<comment type="similarity">
    <text evidence="1">Belongs to the universal stress protein A family.</text>
</comment>
<dbReference type="RefSeq" id="WP_116764677.1">
    <property type="nucleotide sequence ID" value="NZ_QCZH01000030.1"/>
</dbReference>
<dbReference type="Pfam" id="PF00582">
    <property type="entry name" value="Usp"/>
    <property type="match status" value="1"/>
</dbReference>
<dbReference type="InterPro" id="IPR014729">
    <property type="entry name" value="Rossmann-like_a/b/a_fold"/>
</dbReference>
<gene>
    <name evidence="3" type="ORF">DB891_16480</name>
</gene>
<dbReference type="OrthoDB" id="9788959at2"/>
<dbReference type="PANTHER" id="PTHR46268:SF6">
    <property type="entry name" value="UNIVERSAL STRESS PROTEIN UP12"/>
    <property type="match status" value="1"/>
</dbReference>
<dbReference type="InterPro" id="IPR006015">
    <property type="entry name" value="Universal_stress_UspA"/>
</dbReference>
<dbReference type="AlphaFoldDB" id="A0A2U1JLW3"/>
<evidence type="ECO:0000256" key="1">
    <source>
        <dbReference type="ARBA" id="ARBA00008791"/>
    </source>
</evidence>
<proteinExistence type="inferred from homology"/>
<sequence>MKKILFPTDFSDVSKNAFIYALKLADAINAEIITLHVYELDSPAYLDVSIYLQEIYEYEELSDFENYKDEVPVLRKIAEANNLSHVKISNVLIQGYLVKEVVALSKKENVDFIVMGTRGVTHLREIFLGNVTTKIMNECNATVLAVPEQCNYTPIERILFTTKFNMDDIEPLKKVLALSNVFHSHIDCLNVKPPHTVYKDDFVVDFKNVFKDQDVAFHSVLSDDIEGVILNFIEKNNINMIAIHERHRGFFEKIFQVSLSKKLTFHVNIPILSVH</sequence>
<protein>
    <recommendedName>
        <fullName evidence="2">UspA domain-containing protein</fullName>
    </recommendedName>
</protein>
<dbReference type="PRINTS" id="PR01438">
    <property type="entry name" value="UNVRSLSTRESS"/>
</dbReference>
<dbReference type="SUPFAM" id="SSF52402">
    <property type="entry name" value="Adenine nucleotide alpha hydrolases-like"/>
    <property type="match status" value="2"/>
</dbReference>
<feature type="domain" description="UspA" evidence="2">
    <location>
        <begin position="1"/>
        <end position="147"/>
    </location>
</feature>
<dbReference type="Gene3D" id="3.40.50.620">
    <property type="entry name" value="HUPs"/>
    <property type="match status" value="2"/>
</dbReference>
<dbReference type="Proteomes" id="UP000245618">
    <property type="component" value="Unassembled WGS sequence"/>
</dbReference>
<accession>A0A2U1JLW3</accession>
<organism evidence="3 4">
    <name type="scientific">Flavobacterium laiguense</name>
    <dbReference type="NCBI Taxonomy" id="2169409"/>
    <lineage>
        <taxon>Bacteria</taxon>
        <taxon>Pseudomonadati</taxon>
        <taxon>Bacteroidota</taxon>
        <taxon>Flavobacteriia</taxon>
        <taxon>Flavobacteriales</taxon>
        <taxon>Flavobacteriaceae</taxon>
        <taxon>Flavobacterium</taxon>
    </lineage>
</organism>